<feature type="compositionally biased region" description="Basic residues" evidence="1">
    <location>
        <begin position="406"/>
        <end position="415"/>
    </location>
</feature>
<feature type="compositionally biased region" description="Acidic residues" evidence="1">
    <location>
        <begin position="374"/>
        <end position="384"/>
    </location>
</feature>
<accession>A0A8H7C7G2</accession>
<proteinExistence type="predicted"/>
<sequence length="453" mass="51698">MSLWPALPTELKRLILELVAAHSDHLARQLRLVSKDINILVLPIIFRAVAIENIHDLLATANTILPPPSKFRKSSSQIPRLLTTYNTAALALLLRESLPSIENALASIGPIFSRLQFLAITSRNLSNNAFWLRQNRVRPKRFMLLHHGSPRPVNWRDPIFSQVTHIFTSSLDSHGCSTLADLPNLTHIAATTRAELSEDRIRHIAHKLEWLLDGAAFPNLRSVVLALDRFPRPASRTDISARERYTAVLTRWRTSLAKCLASSRFYILPDPNPPMAEWDTWINGRPSSSRLFYSASSDDVWSKAQEYRDKYPNSTVLNPREGSFRRYCLDNLMKSVHINRRSSDSSTTSHHHHSNSSSSSSSSTSTVPFPIYLSDDDEEDDDPSYLENYLSSSDHHPSSPSPPPSKRCRNNNKNRKRYTRVEWEIDLVQRDGYRDSDRLDPEENGEFEHVLHL</sequence>
<dbReference type="Proteomes" id="UP000629468">
    <property type="component" value="Unassembled WGS sequence"/>
</dbReference>
<evidence type="ECO:0000313" key="3">
    <source>
        <dbReference type="Proteomes" id="UP000629468"/>
    </source>
</evidence>
<evidence type="ECO:0000256" key="1">
    <source>
        <dbReference type="SAM" id="MobiDB-lite"/>
    </source>
</evidence>
<comment type="caution">
    <text evidence="2">The sequence shown here is derived from an EMBL/GenBank/DDBJ whole genome shotgun (WGS) entry which is preliminary data.</text>
</comment>
<evidence type="ECO:0000313" key="2">
    <source>
        <dbReference type="EMBL" id="KAF7764077.1"/>
    </source>
</evidence>
<dbReference type="EMBL" id="JABXXO010000011">
    <property type="protein sequence ID" value="KAF7764077.1"/>
    <property type="molecule type" value="Genomic_DNA"/>
</dbReference>
<gene>
    <name evidence="2" type="ORF">Agabi119p4_8614</name>
</gene>
<protein>
    <submittedName>
        <fullName evidence="2">Uncharacterized protein</fullName>
    </submittedName>
</protein>
<dbReference type="AlphaFoldDB" id="A0A8H7C7G2"/>
<reference evidence="2 3" key="1">
    <citation type="journal article" name="Sci. Rep.">
        <title>Telomere-to-telomere assembled and centromere annotated genomes of the two main subspecies of the button mushroom Agaricus bisporus reveal especially polymorphic chromosome ends.</title>
        <authorList>
            <person name="Sonnenberg A.S.M."/>
            <person name="Sedaghat-Telgerd N."/>
            <person name="Lavrijssen B."/>
            <person name="Ohm R.A."/>
            <person name="Hendrickx P.M."/>
            <person name="Scholtmeijer K."/>
            <person name="Baars J.J.P."/>
            <person name="van Peer A."/>
        </authorList>
    </citation>
    <scope>NUCLEOTIDE SEQUENCE [LARGE SCALE GENOMIC DNA]</scope>
    <source>
        <strain evidence="2 3">H119_p4</strain>
    </source>
</reference>
<feature type="region of interest" description="Disordered" evidence="1">
    <location>
        <begin position="429"/>
        <end position="453"/>
    </location>
</feature>
<dbReference type="OMA" id="RYTRVEW"/>
<feature type="compositionally biased region" description="Low complexity" evidence="1">
    <location>
        <begin position="355"/>
        <end position="366"/>
    </location>
</feature>
<feature type="region of interest" description="Disordered" evidence="1">
    <location>
        <begin position="340"/>
        <end position="415"/>
    </location>
</feature>
<name>A0A8H7C7G2_AGABI</name>
<organism evidence="2 3">
    <name type="scientific">Agaricus bisporus var. burnettii</name>
    <dbReference type="NCBI Taxonomy" id="192524"/>
    <lineage>
        <taxon>Eukaryota</taxon>
        <taxon>Fungi</taxon>
        <taxon>Dikarya</taxon>
        <taxon>Basidiomycota</taxon>
        <taxon>Agaricomycotina</taxon>
        <taxon>Agaricomycetes</taxon>
        <taxon>Agaricomycetidae</taxon>
        <taxon>Agaricales</taxon>
        <taxon>Agaricineae</taxon>
        <taxon>Agaricaceae</taxon>
        <taxon>Agaricus</taxon>
    </lineage>
</organism>